<feature type="transmembrane region" description="Helical" evidence="1">
    <location>
        <begin position="96"/>
        <end position="117"/>
    </location>
</feature>
<gene>
    <name evidence="2" type="ORF">SAMN02982931_03898</name>
</gene>
<evidence type="ECO:0000313" key="2">
    <source>
        <dbReference type="EMBL" id="SDB50255.1"/>
    </source>
</evidence>
<evidence type="ECO:0000313" key="3">
    <source>
        <dbReference type="Proteomes" id="UP000199071"/>
    </source>
</evidence>
<sequence length="289" mass="31518">MFKRAWIVTIAFGVVLAGLGLNLSAQQNESPNGQGKTNADQGPANDPLWALPVEIIEKKSDAKVRERREKRSEKREKHDLIAQQRMNRATKKMADYSLWQTIFVGLGTFLLIVTLFLTRQANKAARSAVAVTRRMGKVQSRAYVVVKGGALKNFGEGKHAHAVVSLINSGQTPAHGVRTKMHVGIGPYPPPTGAAFSEPPELTDAGSDGVAGPGAVLYKHVTMEDHPLTAPEVASITNGQQAIYIVGDVRYRDAFGKARTTRFRTMFTHRSVARDSEDIEVCDEGNEAD</sequence>
<name>A0A1G6DZR2_9HYPH</name>
<keyword evidence="3" id="KW-1185">Reference proteome</keyword>
<protein>
    <submittedName>
        <fullName evidence="2">Uncharacterized protein</fullName>
    </submittedName>
</protein>
<dbReference type="AlphaFoldDB" id="A0A1G6DZR2"/>
<keyword evidence="1" id="KW-1133">Transmembrane helix</keyword>
<organism evidence="2 3">
    <name type="scientific">Bauldia litoralis</name>
    <dbReference type="NCBI Taxonomy" id="665467"/>
    <lineage>
        <taxon>Bacteria</taxon>
        <taxon>Pseudomonadati</taxon>
        <taxon>Pseudomonadota</taxon>
        <taxon>Alphaproteobacteria</taxon>
        <taxon>Hyphomicrobiales</taxon>
        <taxon>Kaistiaceae</taxon>
        <taxon>Bauldia</taxon>
    </lineage>
</organism>
<keyword evidence="1" id="KW-0812">Transmembrane</keyword>
<keyword evidence="1" id="KW-0472">Membrane</keyword>
<proteinExistence type="predicted"/>
<evidence type="ECO:0000256" key="1">
    <source>
        <dbReference type="SAM" id="Phobius"/>
    </source>
</evidence>
<reference evidence="2 3" key="1">
    <citation type="submission" date="2016-10" db="EMBL/GenBank/DDBJ databases">
        <authorList>
            <person name="de Groot N.N."/>
        </authorList>
    </citation>
    <scope>NUCLEOTIDE SEQUENCE [LARGE SCALE GENOMIC DNA]</scope>
    <source>
        <strain evidence="2 3">ATCC 35022</strain>
    </source>
</reference>
<dbReference type="Proteomes" id="UP000199071">
    <property type="component" value="Unassembled WGS sequence"/>
</dbReference>
<accession>A0A1G6DZR2</accession>
<dbReference type="EMBL" id="FMXQ01000009">
    <property type="protein sequence ID" value="SDB50255.1"/>
    <property type="molecule type" value="Genomic_DNA"/>
</dbReference>